<dbReference type="GO" id="GO:0016787">
    <property type="term" value="F:hydrolase activity"/>
    <property type="evidence" value="ECO:0007669"/>
    <property type="project" value="InterPro"/>
</dbReference>
<evidence type="ECO:0000313" key="4">
    <source>
        <dbReference type="Proteomes" id="UP000616595"/>
    </source>
</evidence>
<dbReference type="PANTHER" id="PTHR21240:SF30">
    <property type="entry name" value="AMIDOHYDROLASE-RELATED DOMAIN-CONTAINING PROTEIN-RELATED"/>
    <property type="match status" value="1"/>
</dbReference>
<dbReference type="RefSeq" id="WP_148568273.1">
    <property type="nucleotide sequence ID" value="NZ_RXYA01000016.1"/>
</dbReference>
<dbReference type="EMBL" id="WJBD01000014">
    <property type="protein sequence ID" value="MBC3889009.1"/>
    <property type="molecule type" value="Genomic_DNA"/>
</dbReference>
<dbReference type="GO" id="GO:0005829">
    <property type="term" value="C:cytosol"/>
    <property type="evidence" value="ECO:0007669"/>
    <property type="project" value="TreeGrafter"/>
</dbReference>
<dbReference type="SUPFAM" id="SSF51556">
    <property type="entry name" value="Metallo-dependent hydrolases"/>
    <property type="match status" value="1"/>
</dbReference>
<comment type="caution">
    <text evidence="3">The sequence shown here is derived from an EMBL/GenBank/DDBJ whole genome shotgun (WGS) entry which is preliminary data.</text>
</comment>
<sequence>MIIDGHSHVTLPIDEHIKEMNRAGIDKTVLFSTSFHPETAENASEVKQAMTYLNNLLAGKMGSMIQVRKKSIAELMNAIHCYPDRYVGFGAVPPGLDEDATMAYVEENIHRNHLAGMGEFTIGSGQIALLKNIFIASREFGNLPIWVHAFFPLTLADIHEIADFARNYPRTPVILGHLGGNNWLETMDLVKEISNLYLDTSAYFSTFVLGTVINELPEKCLFGVDHPFGDLQLSREAILKVSKSSTVADAVLGENIAELLGICEEA</sequence>
<keyword evidence="1" id="KW-0456">Lyase</keyword>
<dbReference type="Proteomes" id="UP000616595">
    <property type="component" value="Unassembled WGS sequence"/>
</dbReference>
<dbReference type="GO" id="GO:0016831">
    <property type="term" value="F:carboxy-lyase activity"/>
    <property type="evidence" value="ECO:0007669"/>
    <property type="project" value="InterPro"/>
</dbReference>
<gene>
    <name evidence="3" type="ORF">GH810_11860</name>
</gene>
<dbReference type="InterPro" id="IPR006680">
    <property type="entry name" value="Amidohydro-rel"/>
</dbReference>
<evidence type="ECO:0000259" key="2">
    <source>
        <dbReference type="Pfam" id="PF04909"/>
    </source>
</evidence>
<keyword evidence="4" id="KW-1185">Reference proteome</keyword>
<dbReference type="GO" id="GO:0019748">
    <property type="term" value="P:secondary metabolic process"/>
    <property type="evidence" value="ECO:0007669"/>
    <property type="project" value="TreeGrafter"/>
</dbReference>
<dbReference type="AlphaFoldDB" id="A0A923KQC7"/>
<dbReference type="Pfam" id="PF04909">
    <property type="entry name" value="Amidohydro_2"/>
    <property type="match status" value="1"/>
</dbReference>
<protein>
    <submittedName>
        <fullName evidence="3">Amidohydrolase family protein</fullName>
    </submittedName>
</protein>
<dbReference type="PANTHER" id="PTHR21240">
    <property type="entry name" value="2-AMINO-3-CARBOXYLMUCONATE-6-SEMIALDEHYDE DECARBOXYLASE"/>
    <property type="match status" value="1"/>
</dbReference>
<dbReference type="OrthoDB" id="9771932at2"/>
<feature type="domain" description="Amidohydrolase-related" evidence="2">
    <location>
        <begin position="64"/>
        <end position="262"/>
    </location>
</feature>
<proteinExistence type="predicted"/>
<organism evidence="3 4">
    <name type="scientific">Acetobacterium paludosum</name>
    <dbReference type="NCBI Taxonomy" id="52693"/>
    <lineage>
        <taxon>Bacteria</taxon>
        <taxon>Bacillati</taxon>
        <taxon>Bacillota</taxon>
        <taxon>Clostridia</taxon>
        <taxon>Eubacteriales</taxon>
        <taxon>Eubacteriaceae</taxon>
        <taxon>Acetobacterium</taxon>
    </lineage>
</organism>
<accession>A0A923KQC7</accession>
<evidence type="ECO:0000256" key="1">
    <source>
        <dbReference type="ARBA" id="ARBA00023239"/>
    </source>
</evidence>
<evidence type="ECO:0000313" key="3">
    <source>
        <dbReference type="EMBL" id="MBC3889009.1"/>
    </source>
</evidence>
<reference evidence="3" key="1">
    <citation type="submission" date="2019-10" db="EMBL/GenBank/DDBJ databases">
        <authorList>
            <person name="Ross D.E."/>
            <person name="Gulliver D."/>
        </authorList>
    </citation>
    <scope>NUCLEOTIDE SEQUENCE</scope>
    <source>
        <strain evidence="3">DER-2019</strain>
    </source>
</reference>
<reference evidence="3" key="2">
    <citation type="submission" date="2020-10" db="EMBL/GenBank/DDBJ databases">
        <title>Comparative genomics of the Acetobacterium genus.</title>
        <authorList>
            <person name="Marshall C."/>
            <person name="May H."/>
            <person name="Norman S."/>
        </authorList>
    </citation>
    <scope>NUCLEOTIDE SEQUENCE</scope>
    <source>
        <strain evidence="3">DER-2019</strain>
    </source>
</reference>
<dbReference type="Gene3D" id="3.20.20.140">
    <property type="entry name" value="Metal-dependent hydrolases"/>
    <property type="match status" value="1"/>
</dbReference>
<dbReference type="InterPro" id="IPR032465">
    <property type="entry name" value="ACMSD"/>
</dbReference>
<name>A0A923KQC7_9FIRM</name>
<dbReference type="InterPro" id="IPR032466">
    <property type="entry name" value="Metal_Hydrolase"/>
</dbReference>